<keyword evidence="3 6" id="KW-0605">Phycobilisome</keyword>
<evidence type="ECO:0000256" key="1">
    <source>
        <dbReference type="ARBA" id="ARBA00004308"/>
    </source>
</evidence>
<evidence type="ECO:0000256" key="4">
    <source>
        <dbReference type="ARBA" id="ARBA00023078"/>
    </source>
</evidence>
<dbReference type="Gene3D" id="1.10.3130.20">
    <property type="entry name" value="Phycobilisome linker domain"/>
    <property type="match status" value="1"/>
</dbReference>
<feature type="non-terminal residue" evidence="8">
    <location>
        <position position="174"/>
    </location>
</feature>
<dbReference type="Proteomes" id="UP001384579">
    <property type="component" value="Unassembled WGS sequence"/>
</dbReference>
<dbReference type="EMBL" id="JBBLXS010001262">
    <property type="protein sequence ID" value="MEK0189454.1"/>
    <property type="molecule type" value="Genomic_DNA"/>
</dbReference>
<feature type="non-terminal residue" evidence="8">
    <location>
        <position position="1"/>
    </location>
</feature>
<dbReference type="Pfam" id="PF00427">
    <property type="entry name" value="PBS_linker_poly"/>
    <property type="match status" value="1"/>
</dbReference>
<keyword evidence="2" id="KW-0042">Antenna complex</keyword>
<dbReference type="RefSeq" id="WP_340542614.1">
    <property type="nucleotide sequence ID" value="NZ_JBBLXS010001262.1"/>
</dbReference>
<dbReference type="InterPro" id="IPR038255">
    <property type="entry name" value="PBS_linker_sf"/>
</dbReference>
<protein>
    <submittedName>
        <fullName evidence="8">Phycobilisome rod-core linker polypeptide</fullName>
    </submittedName>
</protein>
<proteinExistence type="inferred from homology"/>
<comment type="caution">
    <text evidence="8">The sequence shown here is derived from an EMBL/GenBank/DDBJ whole genome shotgun (WGS) entry which is preliminary data.</text>
</comment>
<evidence type="ECO:0000256" key="6">
    <source>
        <dbReference type="PROSITE-ProRule" id="PRU00775"/>
    </source>
</evidence>
<comment type="similarity">
    <text evidence="6">Belongs to the phycobilisome linker protein family.</text>
</comment>
<keyword evidence="9" id="KW-1185">Reference proteome</keyword>
<dbReference type="PROSITE" id="PS51445">
    <property type="entry name" value="PBS_LINKER"/>
    <property type="match status" value="1"/>
</dbReference>
<keyword evidence="4" id="KW-0793">Thylakoid</keyword>
<name>A0ABU8YYE8_9CYAN</name>
<gene>
    <name evidence="8" type="ORF">WMG39_32110</name>
</gene>
<feature type="domain" description="PBS-linker" evidence="7">
    <location>
        <begin position="39"/>
        <end position="174"/>
    </location>
</feature>
<organism evidence="8 9">
    <name type="scientific">Microcoleus anatoxicus PTRS2</name>
    <dbReference type="NCBI Taxonomy" id="2705321"/>
    <lineage>
        <taxon>Bacteria</taxon>
        <taxon>Bacillati</taxon>
        <taxon>Cyanobacteriota</taxon>
        <taxon>Cyanophyceae</taxon>
        <taxon>Oscillatoriophycideae</taxon>
        <taxon>Oscillatoriales</taxon>
        <taxon>Microcoleaceae</taxon>
        <taxon>Microcoleus</taxon>
        <taxon>Microcoleus anatoxicus</taxon>
    </lineage>
</organism>
<evidence type="ECO:0000256" key="5">
    <source>
        <dbReference type="ARBA" id="ARBA00023136"/>
    </source>
</evidence>
<dbReference type="InterPro" id="IPR001297">
    <property type="entry name" value="PBS_linker_dom"/>
</dbReference>
<evidence type="ECO:0000313" key="9">
    <source>
        <dbReference type="Proteomes" id="UP001384579"/>
    </source>
</evidence>
<evidence type="ECO:0000313" key="8">
    <source>
        <dbReference type="EMBL" id="MEK0189454.1"/>
    </source>
</evidence>
<dbReference type="PANTHER" id="PTHR34011">
    <property type="entry name" value="PHYCOBILISOME 32.1 KDA LINKER POLYPEPTIDE, PHYCOCYANIN-ASSOCIATED, ROD 2-RELATED"/>
    <property type="match status" value="1"/>
</dbReference>
<accession>A0ABU8YYE8</accession>
<keyword evidence="5" id="KW-0472">Membrane</keyword>
<comment type="subcellular location">
    <subcellularLocation>
        <location evidence="1">Endomembrane system</location>
    </subcellularLocation>
</comment>
<evidence type="ECO:0000259" key="7">
    <source>
        <dbReference type="PROSITE" id="PS51445"/>
    </source>
</evidence>
<evidence type="ECO:0000256" key="2">
    <source>
        <dbReference type="ARBA" id="ARBA00022549"/>
    </source>
</evidence>
<reference evidence="8 9" key="1">
    <citation type="journal article" date="2020" name="Harmful Algae">
        <title>Molecular and morphological characterization of a novel dihydroanatoxin-a producing Microcoleus species (cyanobacteria) from the Russian River, California, USA.</title>
        <authorList>
            <person name="Conklin K.Y."/>
            <person name="Stancheva R."/>
            <person name="Otten T.G."/>
            <person name="Fadness R."/>
            <person name="Boyer G.L."/>
            <person name="Read B."/>
            <person name="Zhang X."/>
            <person name="Sheath R.G."/>
        </authorList>
    </citation>
    <scope>NUCLEOTIDE SEQUENCE [LARGE SCALE GENOMIC DNA]</scope>
    <source>
        <strain evidence="8 9">PTRS2</strain>
    </source>
</reference>
<evidence type="ECO:0000256" key="3">
    <source>
        <dbReference type="ARBA" id="ARBA00022738"/>
    </source>
</evidence>
<sequence length="174" mass="19551">LSMRTMRSSSFGEKKVNVEPTAETPRFIELGTASDAGDLQLQSRIAQGVSKRREQTKVFKLTTTSDKVALKTLIQAAYRQVFERDLNPYVVKNEFTALESKLGNNEINLKEFIEALGCSPLYVKQFYAPYPNTKVIELGTKHFLGRAPLNQAEIRTYNQILASKGIKGFINAML</sequence>